<evidence type="ECO:0000313" key="2">
    <source>
        <dbReference type="EMBL" id="NDY94635.1"/>
    </source>
</evidence>
<dbReference type="InterPro" id="IPR031165">
    <property type="entry name" value="GNAT_YJDJ"/>
</dbReference>
<name>A0A845V3S2_9GAMM</name>
<gene>
    <name evidence="2" type="ORF">G3I74_02690</name>
</gene>
<accession>A0A845V3S2</accession>
<dbReference type="GO" id="GO:0016740">
    <property type="term" value="F:transferase activity"/>
    <property type="evidence" value="ECO:0007669"/>
    <property type="project" value="UniProtKB-KW"/>
</dbReference>
<keyword evidence="3" id="KW-1185">Reference proteome</keyword>
<organism evidence="2 3">
    <name type="scientific">Wenzhouxiangella limi</name>
    <dbReference type="NCBI Taxonomy" id="2707351"/>
    <lineage>
        <taxon>Bacteria</taxon>
        <taxon>Pseudomonadati</taxon>
        <taxon>Pseudomonadota</taxon>
        <taxon>Gammaproteobacteria</taxon>
        <taxon>Chromatiales</taxon>
        <taxon>Wenzhouxiangellaceae</taxon>
        <taxon>Wenzhouxiangella</taxon>
    </lineage>
</organism>
<protein>
    <submittedName>
        <fullName evidence="2">N-acetyltransferase</fullName>
    </submittedName>
</protein>
<dbReference type="AlphaFoldDB" id="A0A845V3S2"/>
<dbReference type="RefSeq" id="WP_164210031.1">
    <property type="nucleotide sequence ID" value="NZ_JAAGSC010000031.1"/>
</dbReference>
<reference evidence="2 3" key="1">
    <citation type="submission" date="2020-02" db="EMBL/GenBank/DDBJ databases">
        <authorList>
            <person name="Zhang X.-Y."/>
        </authorList>
    </citation>
    <scope>NUCLEOTIDE SEQUENCE [LARGE SCALE GENOMIC DNA]</scope>
    <source>
        <strain evidence="2 3">C33</strain>
    </source>
</reference>
<evidence type="ECO:0000259" key="1">
    <source>
        <dbReference type="PROSITE" id="PS51729"/>
    </source>
</evidence>
<dbReference type="PANTHER" id="PTHR31435:SF9">
    <property type="entry name" value="PROTEIN NATD1"/>
    <property type="match status" value="1"/>
</dbReference>
<dbReference type="PANTHER" id="PTHR31435">
    <property type="entry name" value="PROTEIN NATD1"/>
    <property type="match status" value="1"/>
</dbReference>
<dbReference type="SUPFAM" id="SSF55729">
    <property type="entry name" value="Acyl-CoA N-acyltransferases (Nat)"/>
    <property type="match status" value="1"/>
</dbReference>
<dbReference type="PROSITE" id="PS51729">
    <property type="entry name" value="GNAT_YJDJ"/>
    <property type="match status" value="1"/>
</dbReference>
<dbReference type="InterPro" id="IPR016181">
    <property type="entry name" value="Acyl_CoA_acyltransferase"/>
</dbReference>
<feature type="domain" description="N-acetyltransferase" evidence="1">
    <location>
        <begin position="6"/>
        <end position="91"/>
    </location>
</feature>
<dbReference type="EMBL" id="JAAGSC010000031">
    <property type="protein sequence ID" value="NDY94635.1"/>
    <property type="molecule type" value="Genomic_DNA"/>
</dbReference>
<proteinExistence type="predicted"/>
<evidence type="ECO:0000313" key="3">
    <source>
        <dbReference type="Proteomes" id="UP000484885"/>
    </source>
</evidence>
<dbReference type="Gene3D" id="3.40.630.30">
    <property type="match status" value="1"/>
</dbReference>
<keyword evidence="2" id="KW-0808">Transferase</keyword>
<dbReference type="Proteomes" id="UP000484885">
    <property type="component" value="Unassembled WGS sequence"/>
</dbReference>
<comment type="caution">
    <text evidence="2">The sequence shown here is derived from an EMBL/GenBank/DDBJ whole genome shotgun (WGS) entry which is preliminary data.</text>
</comment>
<dbReference type="Pfam" id="PF14542">
    <property type="entry name" value="Acetyltransf_CG"/>
    <property type="match status" value="1"/>
</dbReference>
<dbReference type="InterPro" id="IPR045057">
    <property type="entry name" value="Gcn5-rel_NAT"/>
</dbReference>
<sequence>MSEPINHLSDQRLFRTIVEDHACELHYSFDDDIVSFDSVRVPDAVGGRGIAGRLTRHALDWARAQDLSVRPACPYVATWIKRHPDYADRVA</sequence>